<dbReference type="RefSeq" id="WP_271123832.1">
    <property type="nucleotide sequence ID" value="NZ_JALHAN010000067.1"/>
</dbReference>
<feature type="domain" description="Phosphoribosyl-dephospho-CoA transferase MdcG C-terminal" evidence="3">
    <location>
        <begin position="100"/>
        <end position="199"/>
    </location>
</feature>
<dbReference type="AlphaFoldDB" id="A0A9X2W8P0"/>
<dbReference type="EMBL" id="JALHAP010000080">
    <property type="protein sequence ID" value="MCT4703091.1"/>
    <property type="molecule type" value="Genomic_DNA"/>
</dbReference>
<keyword evidence="6" id="KW-1185">Reference proteome</keyword>
<keyword evidence="1" id="KW-0808">Transferase</keyword>
<name>A0A9X2W8P0_9ENTR</name>
<comment type="caution">
    <text evidence="5">The sequence shown here is derived from an EMBL/GenBank/DDBJ whole genome shotgun (WGS) entry which is preliminary data.</text>
</comment>
<evidence type="ECO:0000313" key="6">
    <source>
        <dbReference type="Proteomes" id="UP001150641"/>
    </source>
</evidence>
<sequence length="207" mass="23261">MNTTRPHDLLWLNDRAALEEVSEEWVISQWRPALPVVVRRDVSHDKERIPVGVRGMRRDQRAAGWVNAVNIKRVVSPEALASHTVLVGSPFVSMPPVQGAIQLALREWPWVWGITGSVGYALATEVPVLHADSDLDLLIRSPEPITREMLVEWQQVIGQLLCRADTQIETPQGAFALSEWLREDRVLLKTSSGPQLVIDPWAFKGEV</sequence>
<dbReference type="GO" id="GO:0016779">
    <property type="term" value="F:nucleotidyltransferase activity"/>
    <property type="evidence" value="ECO:0007669"/>
    <property type="project" value="UniProtKB-KW"/>
</dbReference>
<dbReference type="InterPro" id="IPR048903">
    <property type="entry name" value="MdcG_N"/>
</dbReference>
<dbReference type="Pfam" id="PF10620">
    <property type="entry name" value="MdcG"/>
    <property type="match status" value="1"/>
</dbReference>
<dbReference type="Proteomes" id="UP001150641">
    <property type="component" value="Unassembled WGS sequence"/>
</dbReference>
<evidence type="ECO:0000256" key="2">
    <source>
        <dbReference type="ARBA" id="ARBA00022695"/>
    </source>
</evidence>
<evidence type="ECO:0000259" key="4">
    <source>
        <dbReference type="Pfam" id="PF20866"/>
    </source>
</evidence>
<evidence type="ECO:0000259" key="3">
    <source>
        <dbReference type="Pfam" id="PF10620"/>
    </source>
</evidence>
<evidence type="ECO:0000256" key="1">
    <source>
        <dbReference type="ARBA" id="ARBA00022679"/>
    </source>
</evidence>
<gene>
    <name evidence="5" type="ORF">MUA00_15020</name>
</gene>
<evidence type="ECO:0000313" key="5">
    <source>
        <dbReference type="EMBL" id="MCT4703091.1"/>
    </source>
</evidence>
<dbReference type="NCBIfam" id="NF002332">
    <property type="entry name" value="PRK01293.1"/>
    <property type="match status" value="1"/>
</dbReference>
<dbReference type="NCBIfam" id="TIGR03135">
    <property type="entry name" value="malonate_mdcG"/>
    <property type="match status" value="1"/>
</dbReference>
<reference evidence="5" key="1">
    <citation type="submission" date="2022-03" db="EMBL/GenBank/DDBJ databases">
        <title>Proposal of a novel genus Dryocolo and two novel species.</title>
        <authorList>
            <person name="Maddock D.W."/>
            <person name="Brady C.L."/>
            <person name="Denman S."/>
            <person name="Arnold D."/>
        </authorList>
    </citation>
    <scope>NUCLEOTIDE SEQUENCE</scope>
    <source>
        <strain evidence="5">H6W4</strain>
    </source>
</reference>
<protein>
    <submittedName>
        <fullName evidence="5">Malonate decarboxylase holo-ACP synthase</fullName>
    </submittedName>
</protein>
<feature type="domain" description="Phosphoribosyl-dephospho-CoA transferase MdcG N-terminal" evidence="4">
    <location>
        <begin position="5"/>
        <end position="77"/>
    </location>
</feature>
<dbReference type="InterPro" id="IPR017557">
    <property type="entry name" value="Holo-ACP_synthase"/>
</dbReference>
<keyword evidence="2" id="KW-0548">Nucleotidyltransferase</keyword>
<dbReference type="Pfam" id="PF20866">
    <property type="entry name" value="MdcG_N"/>
    <property type="match status" value="1"/>
</dbReference>
<organism evidence="5 6">
    <name type="scientific">Dryocola boscaweniae</name>
    <dbReference type="NCBI Taxonomy" id="2925397"/>
    <lineage>
        <taxon>Bacteria</taxon>
        <taxon>Pseudomonadati</taxon>
        <taxon>Pseudomonadota</taxon>
        <taxon>Gammaproteobacteria</taxon>
        <taxon>Enterobacterales</taxon>
        <taxon>Enterobacteriaceae</taxon>
        <taxon>Dryocola</taxon>
    </lineage>
</organism>
<dbReference type="InterPro" id="IPR049180">
    <property type="entry name" value="MdcG_C"/>
</dbReference>
<proteinExistence type="predicted"/>
<accession>A0A9X2W8P0</accession>